<feature type="signal peptide" evidence="7">
    <location>
        <begin position="1"/>
        <end position="16"/>
    </location>
</feature>
<feature type="domain" description="Chitin-binding type-2" evidence="8">
    <location>
        <begin position="17"/>
        <end position="78"/>
    </location>
</feature>
<dbReference type="Pfam" id="PF01607">
    <property type="entry name" value="CBM_14"/>
    <property type="match status" value="6"/>
</dbReference>
<feature type="chain" id="PRO_5008265363" evidence="7">
    <location>
        <begin position="17"/>
        <end position="616"/>
    </location>
</feature>
<dbReference type="GO" id="GO:0008061">
    <property type="term" value="F:chitin binding"/>
    <property type="evidence" value="ECO:0007669"/>
    <property type="project" value="UniProtKB-KW"/>
</dbReference>
<accession>A0A194RPW9</accession>
<evidence type="ECO:0000256" key="3">
    <source>
        <dbReference type="ARBA" id="ARBA00022737"/>
    </source>
</evidence>
<dbReference type="PANTHER" id="PTHR23301:SF0">
    <property type="entry name" value="CHITIN-BINDING TYPE-2 DOMAIN-CONTAINING PROTEIN-RELATED"/>
    <property type="match status" value="1"/>
</dbReference>
<gene>
    <name evidence="9" type="ORF">RR48_10987</name>
</gene>
<proteinExistence type="predicted"/>
<keyword evidence="4" id="KW-1015">Disulfide bond</keyword>
<feature type="domain" description="Chitin-binding type-2" evidence="8">
    <location>
        <begin position="211"/>
        <end position="272"/>
    </location>
</feature>
<sequence length="616" mass="69849">MKVLALIFTAIVAVNASNQCPKDEELTWEKDVLLEHELCNKFYKCSFGSPVEMSCADGLFFNHELGICDWKHNVDCGDRNIPDDKPTSGEDDGGDDDDEKGDGNENDDVETDVCAIPGKDVPESGVLENGCPIDPTVHWLLPHEEDCNKFYYCVNGAKIEQQCFGPLHFNSRLQVCDLPTNACCAKSFNKHVSGPVTAIVFLATASATLDEPICPKQNEANWEIDIFLPHRKCDRFYQCTNDEPIEISCPEGLYFSTIKNICDWKDFVECGDRVLPDAFILSAILFVAVASAASAINFCPKIQEVDWEIELLLPHWECNKFYQCTHGKPVEMVCPKGLYFSIIKNKCDWRDLVRCGDRVVLDEFKPEVTKEPETTTVTEINENDNITVVETEKPESPIIELLPNGCPVDPDVHWLLPNEEFFITAIFILAIATAGNGLNLCPKIQEVDWNIELLLPHWKCNKFIQCTHGEPVEMSCPDGLYFSVIEGVCDWRENVDCGFRIVPDEVEPTQSTTIKDENITEGTIQTEPDTTVEDTSIPEEIQTEVPDFPVIEFLPNGCPVDPEVHWLLPHETFCNLFYYCVQGEREVTSCPFWLHFNWELQICDWPRNVECIEFRE</sequence>
<evidence type="ECO:0000256" key="1">
    <source>
        <dbReference type="ARBA" id="ARBA00022669"/>
    </source>
</evidence>
<feature type="compositionally biased region" description="Basic and acidic residues" evidence="6">
    <location>
        <begin position="79"/>
        <end position="88"/>
    </location>
</feature>
<dbReference type="InterPro" id="IPR002557">
    <property type="entry name" value="Chitin-bd_dom"/>
</dbReference>
<evidence type="ECO:0000259" key="8">
    <source>
        <dbReference type="PROSITE" id="PS50940"/>
    </source>
</evidence>
<evidence type="ECO:0000256" key="7">
    <source>
        <dbReference type="SAM" id="SignalP"/>
    </source>
</evidence>
<reference evidence="9 10" key="1">
    <citation type="journal article" date="2015" name="Nat. Commun.">
        <title>Outbred genome sequencing and CRISPR/Cas9 gene editing in butterflies.</title>
        <authorList>
            <person name="Li X."/>
            <person name="Fan D."/>
            <person name="Zhang W."/>
            <person name="Liu G."/>
            <person name="Zhang L."/>
            <person name="Zhao L."/>
            <person name="Fang X."/>
            <person name="Chen L."/>
            <person name="Dong Y."/>
            <person name="Chen Y."/>
            <person name="Ding Y."/>
            <person name="Zhao R."/>
            <person name="Feng M."/>
            <person name="Zhu Y."/>
            <person name="Feng Y."/>
            <person name="Jiang X."/>
            <person name="Zhu D."/>
            <person name="Xiang H."/>
            <person name="Feng X."/>
            <person name="Li S."/>
            <person name="Wang J."/>
            <person name="Zhang G."/>
            <person name="Kronforst M.R."/>
            <person name="Wang W."/>
        </authorList>
    </citation>
    <scope>NUCLEOTIDE SEQUENCE [LARGE SCALE GENOMIC DNA]</scope>
    <source>
        <strain evidence="9">Ya'a_city_454_Pm</strain>
        <tissue evidence="9">Whole body</tissue>
    </source>
</reference>
<feature type="region of interest" description="Disordered" evidence="6">
    <location>
        <begin position="79"/>
        <end position="117"/>
    </location>
</feature>
<dbReference type="InParanoid" id="A0A194RPW9"/>
<keyword evidence="2 7" id="KW-0732">Signal</keyword>
<dbReference type="GO" id="GO:0005576">
    <property type="term" value="C:extracellular region"/>
    <property type="evidence" value="ECO:0007669"/>
    <property type="project" value="InterPro"/>
</dbReference>
<keyword evidence="3" id="KW-0677">Repeat</keyword>
<dbReference type="PROSITE" id="PS50940">
    <property type="entry name" value="CHIT_BIND_II"/>
    <property type="match status" value="6"/>
</dbReference>
<dbReference type="SMART" id="SM00494">
    <property type="entry name" value="ChtBD2"/>
    <property type="match status" value="6"/>
</dbReference>
<dbReference type="EMBL" id="KQ459896">
    <property type="protein sequence ID" value="KPJ19360.1"/>
    <property type="molecule type" value="Genomic_DNA"/>
</dbReference>
<feature type="domain" description="Chitin-binding type-2" evidence="8">
    <location>
        <begin position="128"/>
        <end position="186"/>
    </location>
</feature>
<keyword evidence="10" id="KW-1185">Reference proteome</keyword>
<feature type="domain" description="Chitin-binding type-2" evidence="8">
    <location>
        <begin position="438"/>
        <end position="499"/>
    </location>
</feature>
<keyword evidence="5" id="KW-0325">Glycoprotein</keyword>
<keyword evidence="1" id="KW-0147">Chitin-binding</keyword>
<evidence type="ECO:0000313" key="9">
    <source>
        <dbReference type="EMBL" id="KPJ19360.1"/>
    </source>
</evidence>
<evidence type="ECO:0000256" key="4">
    <source>
        <dbReference type="ARBA" id="ARBA00023157"/>
    </source>
</evidence>
<feature type="compositionally biased region" description="Acidic residues" evidence="6">
    <location>
        <begin position="89"/>
        <end position="111"/>
    </location>
</feature>
<dbReference type="Proteomes" id="UP000053240">
    <property type="component" value="Unassembled WGS sequence"/>
</dbReference>
<evidence type="ECO:0000256" key="2">
    <source>
        <dbReference type="ARBA" id="ARBA00022729"/>
    </source>
</evidence>
<dbReference type="AlphaFoldDB" id="A0A194RPW9"/>
<dbReference type="PANTHER" id="PTHR23301">
    <property type="entry name" value="CHITIN BINDING PERITROPHIN-A"/>
    <property type="match status" value="1"/>
</dbReference>
<name>A0A194RPW9_PAPMA</name>
<organism evidence="9 10">
    <name type="scientific">Papilio machaon</name>
    <name type="common">Old World swallowtail butterfly</name>
    <dbReference type="NCBI Taxonomy" id="76193"/>
    <lineage>
        <taxon>Eukaryota</taxon>
        <taxon>Metazoa</taxon>
        <taxon>Ecdysozoa</taxon>
        <taxon>Arthropoda</taxon>
        <taxon>Hexapoda</taxon>
        <taxon>Insecta</taxon>
        <taxon>Pterygota</taxon>
        <taxon>Neoptera</taxon>
        <taxon>Endopterygota</taxon>
        <taxon>Lepidoptera</taxon>
        <taxon>Glossata</taxon>
        <taxon>Ditrysia</taxon>
        <taxon>Papilionoidea</taxon>
        <taxon>Papilionidae</taxon>
        <taxon>Papilioninae</taxon>
        <taxon>Papilio</taxon>
    </lineage>
</organism>
<evidence type="ECO:0000256" key="6">
    <source>
        <dbReference type="SAM" id="MobiDB-lite"/>
    </source>
</evidence>
<protein>
    <submittedName>
        <fullName evidence="9">Putative chitinase 3</fullName>
    </submittedName>
</protein>
<dbReference type="STRING" id="76193.A0A194RPW9"/>
<dbReference type="InterPro" id="IPR036508">
    <property type="entry name" value="Chitin-bd_dom_sf"/>
</dbReference>
<feature type="domain" description="Chitin-binding type-2" evidence="8">
    <location>
        <begin position="555"/>
        <end position="613"/>
    </location>
</feature>
<dbReference type="InterPro" id="IPR051940">
    <property type="entry name" value="Chitin_bind-dev_reg"/>
</dbReference>
<evidence type="ECO:0000256" key="5">
    <source>
        <dbReference type="ARBA" id="ARBA00023180"/>
    </source>
</evidence>
<dbReference type="Gene3D" id="2.170.140.10">
    <property type="entry name" value="Chitin binding domain"/>
    <property type="match status" value="6"/>
</dbReference>
<evidence type="ECO:0000313" key="10">
    <source>
        <dbReference type="Proteomes" id="UP000053240"/>
    </source>
</evidence>
<dbReference type="SUPFAM" id="SSF57625">
    <property type="entry name" value="Invertebrate chitin-binding proteins"/>
    <property type="match status" value="6"/>
</dbReference>
<feature type="domain" description="Chitin-binding type-2" evidence="8">
    <location>
        <begin position="296"/>
        <end position="357"/>
    </location>
</feature>